<gene>
    <name evidence="1" type="primary">g814</name>
    <name evidence="1" type="ORF">C2E20_0814</name>
</gene>
<evidence type="ECO:0000313" key="1">
    <source>
        <dbReference type="EMBL" id="PSC76588.1"/>
    </source>
</evidence>
<accession>A0A2P6VR65</accession>
<reference evidence="1 2" key="1">
    <citation type="journal article" date="2018" name="Plant J.">
        <title>Genome sequences of Chlorella sorokiniana UTEX 1602 and Micractinium conductrix SAG 241.80: implications to maltose excretion by a green alga.</title>
        <authorList>
            <person name="Arriola M.B."/>
            <person name="Velmurugan N."/>
            <person name="Zhang Y."/>
            <person name="Plunkett M.H."/>
            <person name="Hondzo H."/>
            <person name="Barney B.M."/>
        </authorList>
    </citation>
    <scope>NUCLEOTIDE SEQUENCE [LARGE SCALE GENOMIC DNA]</scope>
    <source>
        <strain evidence="1 2">SAG 241.80</strain>
    </source>
</reference>
<dbReference type="GO" id="GO:0016740">
    <property type="term" value="F:transferase activity"/>
    <property type="evidence" value="ECO:0007669"/>
    <property type="project" value="UniProtKB-KW"/>
</dbReference>
<sequence length="128" mass="14725">MSRQPLPRGYDWIHMRDVLQHLQCPAVVASLLNIAASDARFAMITSYDAPNNQPILRPGGYTDLNLRRPPFNLVPDRVLSEDTPLYLPKASNKLYLVFRLESLRKVDWEMMRLGCTCFSSNVTRCTQR</sequence>
<dbReference type="AlphaFoldDB" id="A0A2P6VR65"/>
<proteinExistence type="predicted"/>
<dbReference type="Proteomes" id="UP000239649">
    <property type="component" value="Unassembled WGS sequence"/>
</dbReference>
<keyword evidence="2" id="KW-1185">Reference proteome</keyword>
<evidence type="ECO:0000313" key="2">
    <source>
        <dbReference type="Proteomes" id="UP000239649"/>
    </source>
</evidence>
<keyword evidence="1" id="KW-0808">Transferase</keyword>
<organism evidence="1 2">
    <name type="scientific">Micractinium conductrix</name>
    <dbReference type="NCBI Taxonomy" id="554055"/>
    <lineage>
        <taxon>Eukaryota</taxon>
        <taxon>Viridiplantae</taxon>
        <taxon>Chlorophyta</taxon>
        <taxon>core chlorophytes</taxon>
        <taxon>Trebouxiophyceae</taxon>
        <taxon>Chlorellales</taxon>
        <taxon>Chlorellaceae</taxon>
        <taxon>Chlorella clade</taxon>
        <taxon>Micractinium</taxon>
    </lineage>
</organism>
<name>A0A2P6VR65_9CHLO</name>
<protein>
    <submittedName>
        <fullName evidence="1">Glycosyl transferase</fullName>
    </submittedName>
</protein>
<dbReference type="EMBL" id="LHPF02000001">
    <property type="protein sequence ID" value="PSC76588.1"/>
    <property type="molecule type" value="Genomic_DNA"/>
</dbReference>
<comment type="caution">
    <text evidence="1">The sequence shown here is derived from an EMBL/GenBank/DDBJ whole genome shotgun (WGS) entry which is preliminary data.</text>
</comment>